<evidence type="ECO:0000256" key="2">
    <source>
        <dbReference type="ARBA" id="ARBA00008314"/>
    </source>
</evidence>
<dbReference type="GO" id="GO:0016459">
    <property type="term" value="C:myosin complex"/>
    <property type="evidence" value="ECO:0007669"/>
    <property type="project" value="UniProtKB-KW"/>
</dbReference>
<evidence type="ECO:0000256" key="14">
    <source>
        <dbReference type="PROSITE-ProRule" id="PRU00782"/>
    </source>
</evidence>
<dbReference type="PANTHER" id="PTHR13140:SF857">
    <property type="entry name" value="MYOSIN-11"/>
    <property type="match status" value="1"/>
</dbReference>
<keyword evidence="5" id="KW-0963">Cytoplasm</keyword>
<dbReference type="Pfam" id="PF02736">
    <property type="entry name" value="Myosin_N"/>
    <property type="match status" value="1"/>
</dbReference>
<dbReference type="PROSITE" id="PS51844">
    <property type="entry name" value="SH3_LIKE"/>
    <property type="match status" value="1"/>
</dbReference>
<feature type="region of interest" description="Actin-binding" evidence="14">
    <location>
        <begin position="640"/>
        <end position="662"/>
    </location>
</feature>
<dbReference type="Gene3D" id="1.20.5.4820">
    <property type="match status" value="1"/>
</dbReference>
<dbReference type="CDD" id="cd01377">
    <property type="entry name" value="MYSc_class_II"/>
    <property type="match status" value="1"/>
</dbReference>
<dbReference type="GO" id="GO:0005524">
    <property type="term" value="F:ATP binding"/>
    <property type="evidence" value="ECO:0007669"/>
    <property type="project" value="UniProtKB-UniRule"/>
</dbReference>
<dbReference type="FunFam" id="1.10.10.820:FF:000001">
    <property type="entry name" value="Myosin heavy chain"/>
    <property type="match status" value="1"/>
</dbReference>
<accession>A0A0N4V0V1</accession>
<dbReference type="FunFam" id="1.20.5.340:FF:000036">
    <property type="entry name" value="Myosin heavy chain"/>
    <property type="match status" value="1"/>
</dbReference>
<keyword evidence="4" id="KW-0488">Methylation</keyword>
<dbReference type="Gene3D" id="1.10.10.820">
    <property type="match status" value="1"/>
</dbReference>
<evidence type="ECO:0000256" key="10">
    <source>
        <dbReference type="ARBA" id="ARBA00023123"/>
    </source>
</evidence>
<feature type="domain" description="Myosin motor" evidence="16">
    <location>
        <begin position="81"/>
        <end position="765"/>
    </location>
</feature>
<keyword evidence="13 14" id="KW-0009">Actin-binding</keyword>
<dbReference type="GO" id="GO:0000146">
    <property type="term" value="F:microfilament motor activity"/>
    <property type="evidence" value="ECO:0007669"/>
    <property type="project" value="TreeGrafter"/>
</dbReference>
<dbReference type="GO" id="GO:0060972">
    <property type="term" value="P:left/right pattern formation"/>
    <property type="evidence" value="ECO:0007669"/>
    <property type="project" value="UniProtKB-ARBA"/>
</dbReference>
<evidence type="ECO:0000256" key="1">
    <source>
        <dbReference type="ARBA" id="ARBA00004657"/>
    </source>
</evidence>
<evidence type="ECO:0000256" key="7">
    <source>
        <dbReference type="ARBA" id="ARBA00022840"/>
    </source>
</evidence>
<dbReference type="FunFam" id="1.20.58.530:FF:000001">
    <property type="entry name" value="Myosin heavy chain"/>
    <property type="match status" value="1"/>
</dbReference>
<keyword evidence="11 14" id="KW-0505">Motor protein</keyword>
<evidence type="ECO:0000256" key="12">
    <source>
        <dbReference type="ARBA" id="ARBA00023179"/>
    </source>
</evidence>
<dbReference type="Pfam" id="PF00063">
    <property type="entry name" value="Myosin_head"/>
    <property type="match status" value="1"/>
</dbReference>
<dbReference type="InterPro" id="IPR036961">
    <property type="entry name" value="Kinesin_motor_dom_sf"/>
</dbReference>
<dbReference type="FunFam" id="3.40.850.10:FF:000101">
    <property type="entry name" value="Slow myosin heavy chain 2"/>
    <property type="match status" value="1"/>
</dbReference>
<evidence type="ECO:0000256" key="11">
    <source>
        <dbReference type="ARBA" id="ARBA00023175"/>
    </source>
</evidence>
<comment type="similarity">
    <text evidence="2 14">Belongs to the TRAFAC class myosin-kinesin ATPase superfamily. Myosin family.</text>
</comment>
<dbReference type="Gene3D" id="1.20.120.720">
    <property type="entry name" value="Myosin VI head, motor domain, U50 subdomain"/>
    <property type="match status" value="1"/>
</dbReference>
<dbReference type="GO" id="GO:0005516">
    <property type="term" value="F:calmodulin binding"/>
    <property type="evidence" value="ECO:0007669"/>
    <property type="project" value="UniProtKB-KW"/>
</dbReference>
<dbReference type="GO" id="GO:0007015">
    <property type="term" value="P:actin filament organization"/>
    <property type="evidence" value="ECO:0007669"/>
    <property type="project" value="TreeGrafter"/>
</dbReference>
<dbReference type="Gene3D" id="3.40.850.10">
    <property type="entry name" value="Kinesin motor domain"/>
    <property type="match status" value="1"/>
</dbReference>
<feature type="domain" description="Myosin N-terminal SH3-like" evidence="17">
    <location>
        <begin position="28"/>
        <end position="77"/>
    </location>
</feature>
<evidence type="ECO:0000256" key="9">
    <source>
        <dbReference type="ARBA" id="ARBA00023054"/>
    </source>
</evidence>
<dbReference type="Gene3D" id="1.20.58.530">
    <property type="match status" value="1"/>
</dbReference>
<sequence length="1960" mass="226182">MDYENDPGWVYLRQSQEQLLAATTKKFDSKKNVWISDPEEGFVAAEVKSTKGDTVVVVTSKGAEKTLKKDDTQQMNPPKFEKTEDMANLTFLNDASVLHNLRQRYFSMMIYTYSGLFCVVINPYKRLPIYTESVCKMYIGKRRNEMPPHLFAISDEAYRNMINDRMNQSMLITGESGAGKTENTKKVISYFATDQIVQTNPVLEAFGNAKTVRNNNSSRFGKFIRIHFNTVGKLAGADIEHYLLEKSRVIKQAPGERSYHIFYQIMSGKIAGLREKLFLSKDIRKYCFVSQAEITIDGVDDKEEMQITDESFDIMHFAEEEKMDLFKLVAGIMHMGEMKFKQRPREEQAECEDQSEGDLACKLWAVDNDKFVSALLKPRVKVGSEWVNKGQNLNQVNWAVGALAKALFARMFTWLIKRCNKTLDAQALTRDYFIGVLDIAGFEIFDHNSFEQLWINFVNEKLQQFFNHHMFVLEQEEYQSEGIKWEFIDFGLDLQACIELIEKPLGIISMLDEECIVPKATDITLAQKLNDQHLGKHPNFQKPKPPKGKQAEAHLAIVHYAGTVRYNVKGWLEKNKDPLNDTAVSVLKANTGMKLMSEIWADYKTQEDVAALVKEGKSAGKKKGKSSSFLTVSMMYRESLNKLMTMLYQTHPHFIRCIIPNEQKKSGVIEANLVLNQLTCNGVLEGIRICRKGFPNRVAYIDFKQRYSVLAADAAKSGKDVVDASQKILEELLKRNLLKPEEFQSGKSKVFFKAGVLARMEELRDEALSVIITKFQSACRYYYAQYDKRKRLQQRAGLLILQRNIRAWCNLRNWHWFRLYSRVKPLIKGNKKDEEFEELEKKYKELLENFSREEKLRKEASSTVERLNAERQALLLQLEQERDVTAEGEERAAKILAQKADIERQLADMNDQLADQEDKNASLQKMRKKLESDVDLFKKTVAELETTVKKQESEKANKDLQIRSLQEEIASQDEMISKVNKEKKHQEEVNRKLLDDVQAEEDKVNHMNKVKIKLEQTLDDLEDGLERERRGRQDVEKAKRKAEGELKIAQETIEELTRQKHDSENALKKKDAELHSLTGRVEDEQSLVAKLQRQIKELLARIQELEETLEAERQARHKAEKARNEMQNELEELGDRLDEAGGATQAQMEVNKKREAELTKLRRDLEEAALNSETALAAMRKKHNDAVTELSDQLDALQKARAKVEKDKSQMQRETEDLHAQLDSEIKQRQNADRLAKQLESQLTELQLKGDEHARQVQEMLTVKNKLQSENADLNKQLEDSEGQLAALNRIKQQLTSQIEELRRQLEQETRERHSLSSQAANYQMECQQLRDALEEEQDGKTELQRLVSKANAEAQQWRARYEGEGMSRAEELEDAKRKLQSKVQEMHEQLETANSRVSSLDKARLRLSQELEDAQIEADRANSLANSLEKKQKGFDKVVEEWKRKCDALVMELEASQRETRNAATEAFRLRNSLDEAAEQLDAARRENKVLAQELKDMTDQLGEGGKSVHELQKLRRRLEMEKDELQQALDDAEAALEAEESKVLRAQVEISQIRSEIEKRISEKEEEFENTRKNHQRTLESMQASLETESRGRAELMRMKKKLESDINELEIALDHASKANVDAQKNIKRHQDTIRELQTQMEEEQRQREELRDQLNTVERRAQILQSEKEDLVIGIEQAERLRRQAELESADAKETANALTANNGALSSAKRKAETELQQLHSEFDEVLSELKNTDDRCKKAMMDAGKLAEELRAEQEHAQNLERQRRAYEQQIKEMQTRMDEAEAGAMKGGKRMLAKLDQRVRELEFELAEENRKHSETQKQMRNKDRRVRELQFQVDEDKKSMERTYDLVEKLQAKIKTYKRQVEEAEQLATQNLSKYKQLQHMLEDAEERADIAENSLAKMRAKSRSGVGFGSNARMARSVGSAAKAAFKFLASNTGSAIRSVSVTRNENVEVE</sequence>
<comment type="subcellular location">
    <subcellularLocation>
        <location evidence="1">Cytoplasm</location>
        <location evidence="1">Myofibril</location>
    </subcellularLocation>
</comment>
<dbReference type="SMART" id="SM00242">
    <property type="entry name" value="MYSc"/>
    <property type="match status" value="1"/>
</dbReference>
<reference evidence="20" key="1">
    <citation type="submission" date="2017-02" db="UniProtKB">
        <authorList>
            <consortium name="WormBaseParasite"/>
        </authorList>
    </citation>
    <scope>IDENTIFICATION</scope>
</reference>
<dbReference type="InterPro" id="IPR001609">
    <property type="entry name" value="Myosin_head_motor_dom-like"/>
</dbReference>
<dbReference type="Proteomes" id="UP000274131">
    <property type="component" value="Unassembled WGS sequence"/>
</dbReference>
<dbReference type="SUPFAM" id="SSF52540">
    <property type="entry name" value="P-loop containing nucleoside triphosphate hydrolases"/>
    <property type="match status" value="1"/>
</dbReference>
<feature type="binding site" evidence="14">
    <location>
        <begin position="174"/>
        <end position="181"/>
    </location>
    <ligand>
        <name>ATP</name>
        <dbReference type="ChEBI" id="CHEBI:30616"/>
    </ligand>
</feature>
<evidence type="ECO:0000256" key="13">
    <source>
        <dbReference type="ARBA" id="ARBA00023203"/>
    </source>
</evidence>
<dbReference type="Gene3D" id="2.30.30.360">
    <property type="entry name" value="Myosin S1 fragment, N-terminal"/>
    <property type="match status" value="1"/>
</dbReference>
<dbReference type="STRING" id="51028.A0A0N4V0V1"/>
<proteinExistence type="inferred from homology"/>
<dbReference type="FunFam" id="1.20.120.720:FF:000001">
    <property type="entry name" value="Myosin heavy chain, muscle"/>
    <property type="match status" value="1"/>
</dbReference>
<dbReference type="InterPro" id="IPR002928">
    <property type="entry name" value="Myosin_tail"/>
</dbReference>
<evidence type="ECO:0000259" key="17">
    <source>
        <dbReference type="PROSITE" id="PS51844"/>
    </source>
</evidence>
<dbReference type="Pfam" id="PF01576">
    <property type="entry name" value="Myosin_tail_1"/>
    <property type="match status" value="1"/>
</dbReference>
<keyword evidence="7 14" id="KW-0067">ATP-binding</keyword>
<dbReference type="Gene3D" id="1.20.5.370">
    <property type="match status" value="4"/>
</dbReference>
<dbReference type="GO" id="GO:0016020">
    <property type="term" value="C:membrane"/>
    <property type="evidence" value="ECO:0007669"/>
    <property type="project" value="TreeGrafter"/>
</dbReference>
<dbReference type="WBParaSite" id="EVEC_0000355501-mRNA-1">
    <property type="protein sequence ID" value="EVEC_0000355501-mRNA-1"/>
    <property type="gene ID" value="EVEC_0000355501"/>
</dbReference>
<dbReference type="PANTHER" id="PTHR13140">
    <property type="entry name" value="MYOSIN"/>
    <property type="match status" value="1"/>
</dbReference>
<dbReference type="FunFam" id="2.30.30.360:FF:000001">
    <property type="entry name" value="Myosin heavy chain"/>
    <property type="match status" value="1"/>
</dbReference>
<gene>
    <name evidence="18" type="ORF">EVEC_LOCUS3263</name>
</gene>
<feature type="region of interest" description="Disordered" evidence="15">
    <location>
        <begin position="1111"/>
        <end position="1151"/>
    </location>
</feature>
<reference evidence="18 19" key="2">
    <citation type="submission" date="2018-10" db="EMBL/GenBank/DDBJ databases">
        <authorList>
            <consortium name="Pathogen Informatics"/>
        </authorList>
    </citation>
    <scope>NUCLEOTIDE SEQUENCE [LARGE SCALE GENOMIC DNA]</scope>
</reference>
<feature type="region of interest" description="Disordered" evidence="15">
    <location>
        <begin position="1057"/>
        <end position="1086"/>
    </location>
</feature>
<evidence type="ECO:0000256" key="15">
    <source>
        <dbReference type="SAM" id="MobiDB-lite"/>
    </source>
</evidence>
<evidence type="ECO:0000313" key="18">
    <source>
        <dbReference type="EMBL" id="VDD88120.1"/>
    </source>
</evidence>
<keyword evidence="12" id="KW-0514">Muscle protein</keyword>
<dbReference type="PRINTS" id="PR00193">
    <property type="entry name" value="MYOSINHEAVY"/>
</dbReference>
<dbReference type="FunFam" id="1.20.5.370:FF:000009">
    <property type="entry name" value="Myosin heavy chain, isoform G"/>
    <property type="match status" value="1"/>
</dbReference>
<dbReference type="EMBL" id="UXUI01007549">
    <property type="protein sequence ID" value="VDD88120.1"/>
    <property type="molecule type" value="Genomic_DNA"/>
</dbReference>
<dbReference type="InterPro" id="IPR008989">
    <property type="entry name" value="Myosin_S1_N"/>
</dbReference>
<evidence type="ECO:0000259" key="16">
    <source>
        <dbReference type="PROSITE" id="PS51456"/>
    </source>
</evidence>
<dbReference type="InterPro" id="IPR004009">
    <property type="entry name" value="SH3_Myosin"/>
</dbReference>
<feature type="compositionally biased region" description="Basic and acidic residues" evidence="15">
    <location>
        <begin position="1057"/>
        <end position="1074"/>
    </location>
</feature>
<dbReference type="SUPFAM" id="SSF57997">
    <property type="entry name" value="Tropomyosin"/>
    <property type="match status" value="1"/>
</dbReference>
<dbReference type="GO" id="GO:0051015">
    <property type="term" value="F:actin filament binding"/>
    <property type="evidence" value="ECO:0007669"/>
    <property type="project" value="InterPro"/>
</dbReference>
<dbReference type="InterPro" id="IPR027417">
    <property type="entry name" value="P-loop_NTPase"/>
</dbReference>
<evidence type="ECO:0000256" key="6">
    <source>
        <dbReference type="ARBA" id="ARBA00022741"/>
    </source>
</evidence>
<keyword evidence="6 14" id="KW-0547">Nucleotide-binding</keyword>
<protein>
    <submittedName>
        <fullName evidence="20">Myosin head</fullName>
    </submittedName>
</protein>
<dbReference type="FunFam" id="1.20.5.370:FF:000008">
    <property type="entry name" value="Myosin heavy chain"/>
    <property type="match status" value="1"/>
</dbReference>
<evidence type="ECO:0000313" key="20">
    <source>
        <dbReference type="WBParaSite" id="EVEC_0000355501-mRNA-1"/>
    </source>
</evidence>
<keyword evidence="3" id="KW-0787">Thick filament</keyword>
<dbReference type="FunFam" id="1.20.5.340:FF:000021">
    <property type="entry name" value="Myosin heavy chain, isoform G"/>
    <property type="match status" value="1"/>
</dbReference>
<name>A0A0N4V0V1_ENTVE</name>
<evidence type="ECO:0000256" key="5">
    <source>
        <dbReference type="ARBA" id="ARBA00022490"/>
    </source>
</evidence>
<evidence type="ECO:0000256" key="3">
    <source>
        <dbReference type="ARBA" id="ARBA00022433"/>
    </source>
</evidence>
<dbReference type="PROSITE" id="PS51456">
    <property type="entry name" value="MYOSIN_MOTOR"/>
    <property type="match status" value="1"/>
</dbReference>
<dbReference type="OrthoDB" id="6108017at2759"/>
<keyword evidence="19" id="KW-1185">Reference proteome</keyword>
<keyword evidence="10 14" id="KW-0518">Myosin</keyword>
<keyword evidence="8" id="KW-0112">Calmodulin-binding</keyword>
<evidence type="ECO:0000256" key="8">
    <source>
        <dbReference type="ARBA" id="ARBA00022860"/>
    </source>
</evidence>
<dbReference type="GO" id="GO:0005863">
    <property type="term" value="C:striated muscle myosin thick filament"/>
    <property type="evidence" value="ECO:0007669"/>
    <property type="project" value="UniProtKB-ARBA"/>
</dbReference>
<dbReference type="FunFam" id="1.20.5.340:FF:000025">
    <property type="entry name" value="Myosin heavy chain, isoform G"/>
    <property type="match status" value="1"/>
</dbReference>
<dbReference type="SUPFAM" id="SSF90257">
    <property type="entry name" value="Myosin rod fragments"/>
    <property type="match status" value="5"/>
</dbReference>
<evidence type="ECO:0000313" key="19">
    <source>
        <dbReference type="Proteomes" id="UP000274131"/>
    </source>
</evidence>
<keyword evidence="9" id="KW-0175">Coiled coil</keyword>
<dbReference type="InterPro" id="IPR014751">
    <property type="entry name" value="XRCC4-like_C"/>
</dbReference>
<evidence type="ECO:0000256" key="4">
    <source>
        <dbReference type="ARBA" id="ARBA00022481"/>
    </source>
</evidence>
<dbReference type="Gene3D" id="1.20.5.340">
    <property type="match status" value="5"/>
</dbReference>
<organism evidence="20">
    <name type="scientific">Enterobius vermicularis</name>
    <name type="common">Human pinworm</name>
    <dbReference type="NCBI Taxonomy" id="51028"/>
    <lineage>
        <taxon>Eukaryota</taxon>
        <taxon>Metazoa</taxon>
        <taxon>Ecdysozoa</taxon>
        <taxon>Nematoda</taxon>
        <taxon>Chromadorea</taxon>
        <taxon>Rhabditida</taxon>
        <taxon>Spirurina</taxon>
        <taxon>Oxyuridomorpha</taxon>
        <taxon>Oxyuroidea</taxon>
        <taxon>Oxyuridae</taxon>
        <taxon>Enterobius</taxon>
    </lineage>
</organism>
<feature type="region of interest" description="Disordered" evidence="15">
    <location>
        <begin position="1814"/>
        <end position="1833"/>
    </location>
</feature>